<dbReference type="PANTHER" id="PTHR45266">
    <property type="entry name" value="OXALOACETATE DECARBOXYLASE ALPHA CHAIN"/>
    <property type="match status" value="1"/>
</dbReference>
<dbReference type="NCBIfam" id="TIGR00531">
    <property type="entry name" value="BCCP"/>
    <property type="match status" value="1"/>
</dbReference>
<name>A0A4R6U5A5_9BACI</name>
<dbReference type="GO" id="GO:0006633">
    <property type="term" value="P:fatty acid biosynthetic process"/>
    <property type="evidence" value="ECO:0007669"/>
    <property type="project" value="UniProtKB-UniPathway"/>
</dbReference>
<dbReference type="PROSITE" id="PS50968">
    <property type="entry name" value="BIOTINYL_LIPOYL"/>
    <property type="match status" value="1"/>
</dbReference>
<keyword evidence="2 3" id="KW-0092">Biotin</keyword>
<dbReference type="Gene3D" id="2.40.50.100">
    <property type="match status" value="1"/>
</dbReference>
<comment type="pathway">
    <text evidence="3">Lipid metabolism; fatty acid biosynthesis.</text>
</comment>
<accession>A0A4R6U5A5</accession>
<dbReference type="Pfam" id="PF00364">
    <property type="entry name" value="Biotin_lipoyl"/>
    <property type="match status" value="1"/>
</dbReference>
<dbReference type="PANTHER" id="PTHR45266:SF3">
    <property type="entry name" value="OXALOACETATE DECARBOXYLASE ALPHA CHAIN"/>
    <property type="match status" value="1"/>
</dbReference>
<comment type="function">
    <text evidence="3">This protein is a component of the acetyl coenzyme A carboxylase complex; first, biotin carboxylase catalyzes the carboxylation of the carrier protein and then the transcarboxylase transfers the carboxyl group to form malonyl-CoA.</text>
</comment>
<dbReference type="InterPro" id="IPR050709">
    <property type="entry name" value="Biotin_Carboxyl_Carrier/Decarb"/>
</dbReference>
<evidence type="ECO:0000259" key="5">
    <source>
        <dbReference type="PROSITE" id="PS50968"/>
    </source>
</evidence>
<feature type="region of interest" description="Disordered" evidence="4">
    <location>
        <begin position="50"/>
        <end position="73"/>
    </location>
</feature>
<proteinExistence type="predicted"/>
<evidence type="ECO:0000256" key="2">
    <source>
        <dbReference type="ARBA" id="ARBA00023267"/>
    </source>
</evidence>
<reference evidence="6 7" key="1">
    <citation type="submission" date="2019-03" db="EMBL/GenBank/DDBJ databases">
        <title>Genomic Encyclopedia of Type Strains, Phase IV (KMG-IV): sequencing the most valuable type-strain genomes for metagenomic binning, comparative biology and taxonomic classification.</title>
        <authorList>
            <person name="Goeker M."/>
        </authorList>
    </citation>
    <scope>NUCLEOTIDE SEQUENCE [LARGE SCALE GENOMIC DNA]</scope>
    <source>
        <strain evidence="6 7">DSM 28697</strain>
    </source>
</reference>
<feature type="domain" description="Lipoyl-binding" evidence="5">
    <location>
        <begin position="74"/>
        <end position="150"/>
    </location>
</feature>
<dbReference type="PRINTS" id="PR01071">
    <property type="entry name" value="ACOABIOTINCC"/>
</dbReference>
<evidence type="ECO:0000256" key="4">
    <source>
        <dbReference type="SAM" id="MobiDB-lite"/>
    </source>
</evidence>
<keyword evidence="3" id="KW-0275">Fatty acid biosynthesis</keyword>
<dbReference type="SUPFAM" id="SSF51230">
    <property type="entry name" value="Single hybrid motif"/>
    <property type="match status" value="1"/>
</dbReference>
<dbReference type="RefSeq" id="WP_133579506.1">
    <property type="nucleotide sequence ID" value="NZ_SNYJ01000003.1"/>
</dbReference>
<dbReference type="EMBL" id="SNYJ01000003">
    <property type="protein sequence ID" value="TDQ41648.1"/>
    <property type="molecule type" value="Genomic_DNA"/>
</dbReference>
<evidence type="ECO:0000313" key="6">
    <source>
        <dbReference type="EMBL" id="TDQ41648.1"/>
    </source>
</evidence>
<protein>
    <recommendedName>
        <fullName evidence="1 3">Biotin carboxyl carrier protein of acetyl-CoA carboxylase</fullName>
    </recommendedName>
</protein>
<dbReference type="CDD" id="cd06850">
    <property type="entry name" value="biotinyl_domain"/>
    <property type="match status" value="1"/>
</dbReference>
<organism evidence="6 7">
    <name type="scientific">Aureibacillus halotolerans</name>
    <dbReference type="NCBI Taxonomy" id="1508390"/>
    <lineage>
        <taxon>Bacteria</taxon>
        <taxon>Bacillati</taxon>
        <taxon>Bacillota</taxon>
        <taxon>Bacilli</taxon>
        <taxon>Bacillales</taxon>
        <taxon>Bacillaceae</taxon>
        <taxon>Aureibacillus</taxon>
    </lineage>
</organism>
<gene>
    <name evidence="6" type="ORF">EV213_103227</name>
</gene>
<evidence type="ECO:0000256" key="3">
    <source>
        <dbReference type="RuleBase" id="RU364072"/>
    </source>
</evidence>
<evidence type="ECO:0000313" key="7">
    <source>
        <dbReference type="Proteomes" id="UP000295632"/>
    </source>
</evidence>
<keyword evidence="7" id="KW-1185">Reference proteome</keyword>
<sequence>MLNLKEIQELIHMLDQSSVDELDLENEGFRLQLKKSKVYTSEPVALPEVRASQPQVVREESSVDVEEEQPQTHLQEITSPMVGTFYASPSPDAKAYVQPGDTISSGKVVCILEAMKLFNEIESEVSGTIEKVLVENGQLVEYGQPLFLVKPE</sequence>
<dbReference type="InterPro" id="IPR001249">
    <property type="entry name" value="AcCoA_biotinCC"/>
</dbReference>
<dbReference type="GO" id="GO:0009317">
    <property type="term" value="C:acetyl-CoA carboxylase complex"/>
    <property type="evidence" value="ECO:0007669"/>
    <property type="project" value="InterPro"/>
</dbReference>
<dbReference type="InterPro" id="IPR000089">
    <property type="entry name" value="Biotin_lipoyl"/>
</dbReference>
<dbReference type="GO" id="GO:0003989">
    <property type="term" value="F:acetyl-CoA carboxylase activity"/>
    <property type="evidence" value="ECO:0007669"/>
    <property type="project" value="InterPro"/>
</dbReference>
<keyword evidence="3" id="KW-0443">Lipid metabolism</keyword>
<dbReference type="OrthoDB" id="9811735at2"/>
<dbReference type="Proteomes" id="UP000295632">
    <property type="component" value="Unassembled WGS sequence"/>
</dbReference>
<comment type="caution">
    <text evidence="6">The sequence shown here is derived from an EMBL/GenBank/DDBJ whole genome shotgun (WGS) entry which is preliminary data.</text>
</comment>
<keyword evidence="3" id="KW-0276">Fatty acid metabolism</keyword>
<dbReference type="UniPathway" id="UPA00094"/>
<keyword evidence="3" id="KW-0444">Lipid biosynthesis</keyword>
<evidence type="ECO:0000256" key="1">
    <source>
        <dbReference type="ARBA" id="ARBA00017562"/>
    </source>
</evidence>
<dbReference type="InterPro" id="IPR011053">
    <property type="entry name" value="Single_hybrid_motif"/>
</dbReference>
<dbReference type="AlphaFoldDB" id="A0A4R6U5A5"/>